<accession>A0A183AIN8</accession>
<reference evidence="3" key="1">
    <citation type="submission" date="2016-06" db="UniProtKB">
        <authorList>
            <consortium name="WormBaseParasite"/>
        </authorList>
    </citation>
    <scope>IDENTIFICATION</scope>
</reference>
<sequence>MVISTWKELDSVLIQTHCDLKQRLTLLKKFDQLIQRAESSVPPVRSVRRRCPSDAVIRRTSDCTADRRSEMANVSAVHSDWDSLHQFSQSGMYGSSMSNLAASVNNHTTSFRLSPELTVAGALKRLDKTVSNHLFVEEPATGELLEHLHWIKELHEKLKSTSLDENGLAEISQQFNGAVIPPTDEDGFEQFRAHWHRHLKHSIEQALDELHSLSLTDQPISELSSVDWSGRRLWTRQSYSTLARTILTALDQKSAGTPNPEWMRVNLNSAWDCLHLLLESETRIQNDFWFASGKLFEMNSSSSSSPLLSTQNSSRFDGDLVIECTDALAALRSSLILADQHEFHAAIRLEATLLHTVALWNCMVDELEDQLLVTPLQPESENTEQHSVSTDILSLYADQILQSDNRATVENTDQQISDLVTPRELHFKLDFPATLALLDSAYQKLHELYKSSASEPMDTGDKQQLSNKQNVSARLGDNTLNRIVTVVTRFHHRVRNLAELAACPPTFPERAKASDCVRSRPLSAHPSRTSEAQSNTLQCAAEQLMTMCHVVLNGACYSVDEFCSMFEKLGTLLNSSDSLDSVRSERDWIRRLCSQLFHCRTYATVLSGHLAALVEQIGDLANHSCELGFLQNEPDWVRFLVRRYQAIRTVYEADWDQLIEWVTALLIGLDSAFNWIDRYDTSVQLNDTQLRSHIRRLDQWIANVADKPPTERLNCLSELEQIRLDALVDRCVQLNGAHFNQLIWANVEHQLVHNGLILDRITDAEQLLWSQHANFELNLIHHCDAEQQRVTRRVQAAKSMRQIRAVFRSLDAWFQNHIANVREYFIPDDSLNMQDLECLSVVCQTWFEAVAVRLRWLLRLEGNLSAHEQSKQNGQNELSPQITKCITRWTAWKRALCDLASSVVSFLEVEQWDRERAQWNNESEFGVFTLPLIWTEVQLEQSVALQRKQNSFLERLDQIRTSLCQASRDSHTICIPQSSARDDSIVVFIPTFEASELHDQARLIRNLLVHNEEANTCNVPARYTQQLANSWCQLRAIRNRLNVTHGELDHLIQSATEFHPLPLDRISVAYRMVCAVYHLASQIRSRRNEWLECAGDSGSTDASKASLYTKFRQTAIGLYNQLAHPSDGDCRSISAILDDQKATVEHMLHQYALVQQDLVSRADHVLANLSQIASRSLSYSQTYTRAYHGLNRCAVQCYHLLRSLSPEDEAHANPSVPSMLPLIKLTAQQHILRHEVCGTLTDVQRTIRCIQQTWTAPRCVNWFRLHSHDLLSRYAHLDQLMNLSLKMWSHQHAVCVQLANRGEVVPLHTPPAIRVASATEYPSSSSHQFGIDSTTNSMLQSFLEKAQSELNVELNSGLSTDKVVNSVSDVVRLLLIMQQVMKEIRRLLPRCLSDLESDLSAVSNEDYCAIRRQRKHTDCTLPTTWVQHMQTTLLTHTIDLLHTYCTNAVTSHEWLTRWNTHLARFCMRRTEQQEEEHSRLGSKSVTTCANDTRQGQIKCNQNTDTQSNANHDRRMAITMTDLRPRITALRSRLANVVQSKISTRNRMCQFQRALCSLTNQHPRLHASVLTGSAFAKVAQEYFMHCAQLVHACLNTIETDAPPILAEIRQIQTCECRRNNGSFDDWDYTSNFDVMQLYTACVVICEQQNLLPLDGHTRTAIRQLALELKMGLHTVLGMRPHQPESIRSNGLGGPQDGSLKLFVYDWITEQLTAVQSPIPMDSDLKSVFNERIEHLKCIRSACLALLQTSNHGYHSDRAHDIRDHAIGTQQSVDENMEQTALKFVLADSSSSRTFDTERLRQIATRIERLVEHKNSLLLSLAQDRQWLSSIRSILTNPHDDDAHNRDLSPETVSILMLYKLDLLHFLY</sequence>
<reference evidence="1 2" key="2">
    <citation type="submission" date="2018-11" db="EMBL/GenBank/DDBJ databases">
        <authorList>
            <consortium name="Pathogen Informatics"/>
        </authorList>
    </citation>
    <scope>NUCLEOTIDE SEQUENCE [LARGE SCALE GENOMIC DNA]</scope>
    <source>
        <strain evidence="1 2">Egypt</strain>
    </source>
</reference>
<dbReference type="WBParaSite" id="ECPE_0000683601-mRNA-1">
    <property type="protein sequence ID" value="ECPE_0000683601-mRNA-1"/>
    <property type="gene ID" value="ECPE_0000683601"/>
</dbReference>
<name>A0A183AIN8_9TREM</name>
<dbReference type="Proteomes" id="UP000272942">
    <property type="component" value="Unassembled WGS sequence"/>
</dbReference>
<evidence type="ECO:0000313" key="1">
    <source>
        <dbReference type="EMBL" id="VDP79422.1"/>
    </source>
</evidence>
<evidence type="ECO:0000313" key="3">
    <source>
        <dbReference type="WBParaSite" id="ECPE_0000683601-mRNA-1"/>
    </source>
</evidence>
<dbReference type="OrthoDB" id="6266647at2759"/>
<keyword evidence="2" id="KW-1185">Reference proteome</keyword>
<gene>
    <name evidence="1" type="ORF">ECPE_LOCUS6823</name>
</gene>
<protein>
    <submittedName>
        <fullName evidence="3">DHC_N1 domain-containing protein</fullName>
    </submittedName>
</protein>
<organism evidence="3">
    <name type="scientific">Echinostoma caproni</name>
    <dbReference type="NCBI Taxonomy" id="27848"/>
    <lineage>
        <taxon>Eukaryota</taxon>
        <taxon>Metazoa</taxon>
        <taxon>Spiralia</taxon>
        <taxon>Lophotrochozoa</taxon>
        <taxon>Platyhelminthes</taxon>
        <taxon>Trematoda</taxon>
        <taxon>Digenea</taxon>
        <taxon>Plagiorchiida</taxon>
        <taxon>Echinostomata</taxon>
        <taxon>Echinostomatoidea</taxon>
        <taxon>Echinostomatidae</taxon>
        <taxon>Echinostoma</taxon>
    </lineage>
</organism>
<dbReference type="EMBL" id="UZAN01043861">
    <property type="protein sequence ID" value="VDP79422.1"/>
    <property type="molecule type" value="Genomic_DNA"/>
</dbReference>
<proteinExistence type="predicted"/>
<evidence type="ECO:0000313" key="2">
    <source>
        <dbReference type="Proteomes" id="UP000272942"/>
    </source>
</evidence>